<comment type="caution">
    <text evidence="7">The sequence shown here is derived from an EMBL/GenBank/DDBJ whole genome shotgun (WGS) entry which is preliminary data.</text>
</comment>
<feature type="domain" description="Post-SET" evidence="6">
    <location>
        <begin position="270"/>
        <end position="286"/>
    </location>
</feature>
<feature type="region of interest" description="Disordered" evidence="4">
    <location>
        <begin position="47"/>
        <end position="72"/>
    </location>
</feature>
<proteinExistence type="predicted"/>
<gene>
    <name evidence="7" type="ORF">ACHAWU_008446</name>
</gene>
<dbReference type="InterPro" id="IPR053201">
    <property type="entry name" value="Flavunoidine_N-MTase"/>
</dbReference>
<dbReference type="GO" id="GO:0008168">
    <property type="term" value="F:methyltransferase activity"/>
    <property type="evidence" value="ECO:0007669"/>
    <property type="project" value="UniProtKB-KW"/>
</dbReference>
<dbReference type="SMART" id="SM00508">
    <property type="entry name" value="PostSET"/>
    <property type="match status" value="2"/>
</dbReference>
<protein>
    <recommendedName>
        <fullName evidence="9">SET domain-containing protein</fullName>
    </recommendedName>
</protein>
<keyword evidence="2" id="KW-0808">Transferase</keyword>
<evidence type="ECO:0000313" key="7">
    <source>
        <dbReference type="EMBL" id="KAL3757285.1"/>
    </source>
</evidence>
<dbReference type="InterPro" id="IPR003616">
    <property type="entry name" value="Post-SET_dom"/>
</dbReference>
<evidence type="ECO:0000259" key="5">
    <source>
        <dbReference type="PROSITE" id="PS50280"/>
    </source>
</evidence>
<name>A0ABD3LZV6_9STRA</name>
<evidence type="ECO:0000256" key="3">
    <source>
        <dbReference type="ARBA" id="ARBA00022691"/>
    </source>
</evidence>
<sequence length="474" mass="52336">MLLYPRPDSAIAAMVAQQQQQHLVGATSSSIPSTDGQFECNTEISSDPLKRQNSIGNHSSNLSGKGCPTSPQAKRVHLAAPCSDGHALSTPEVNVNGSTQSLSSSKLEVEATDGQVVLHSTIPDGFAIVDNEVFEGKKIIATRNFKQGDLLYVASAALLDMSSVGQQHKVHIYSEDQHGTRTLLETAFNTDTHSVDDYAVGSKSGVANKRQVYGWDAFMNHSCHANAYFPLLHRTESELRYQAIALRDIDAGMELTCDYALFDYTCGGHEILNCACGSEKCRGKMLGFHALSIHEKVDILHLCEDEIKEKFITSENVKVFQSCLPEGISIASTDGEEKYHIATRNFEPGDIIFQNRVEIISRDELTSNKTFMLEVDGKFHLLDKDNHFIYRTEYAEMLGFDSFMDHSCSPNTYQVYTNKEEYVVYASKTILLGDKITCDYTVALDNTVIGSKNVNTTTFKCTCGESNCFGVLVC</sequence>
<evidence type="ECO:0000256" key="1">
    <source>
        <dbReference type="ARBA" id="ARBA00022603"/>
    </source>
</evidence>
<evidence type="ECO:0000259" key="6">
    <source>
        <dbReference type="PROSITE" id="PS50868"/>
    </source>
</evidence>
<keyword evidence="1" id="KW-0489">Methyltransferase</keyword>
<feature type="domain" description="SET" evidence="5">
    <location>
        <begin position="315"/>
        <end position="441"/>
    </location>
</feature>
<dbReference type="Gene3D" id="2.170.270.10">
    <property type="entry name" value="SET domain"/>
    <property type="match status" value="2"/>
</dbReference>
<dbReference type="AlphaFoldDB" id="A0ABD3LZV6"/>
<dbReference type="PROSITE" id="PS50280">
    <property type="entry name" value="SET"/>
    <property type="match status" value="2"/>
</dbReference>
<organism evidence="7 8">
    <name type="scientific">Discostella pseudostelligera</name>
    <dbReference type="NCBI Taxonomy" id="259834"/>
    <lineage>
        <taxon>Eukaryota</taxon>
        <taxon>Sar</taxon>
        <taxon>Stramenopiles</taxon>
        <taxon>Ochrophyta</taxon>
        <taxon>Bacillariophyta</taxon>
        <taxon>Coscinodiscophyceae</taxon>
        <taxon>Thalassiosirophycidae</taxon>
        <taxon>Stephanodiscales</taxon>
        <taxon>Stephanodiscaceae</taxon>
        <taxon>Discostella</taxon>
    </lineage>
</organism>
<dbReference type="SUPFAM" id="SSF82199">
    <property type="entry name" value="SET domain"/>
    <property type="match status" value="2"/>
</dbReference>
<keyword evidence="3" id="KW-0949">S-adenosyl-L-methionine</keyword>
<evidence type="ECO:0008006" key="9">
    <source>
        <dbReference type="Google" id="ProtNLM"/>
    </source>
</evidence>
<keyword evidence="8" id="KW-1185">Reference proteome</keyword>
<dbReference type="Proteomes" id="UP001530293">
    <property type="component" value="Unassembled WGS sequence"/>
</dbReference>
<evidence type="ECO:0000256" key="2">
    <source>
        <dbReference type="ARBA" id="ARBA00022679"/>
    </source>
</evidence>
<feature type="domain" description="SET" evidence="5">
    <location>
        <begin position="124"/>
        <end position="260"/>
    </location>
</feature>
<dbReference type="EMBL" id="JALLBG020000268">
    <property type="protein sequence ID" value="KAL3757285.1"/>
    <property type="molecule type" value="Genomic_DNA"/>
</dbReference>
<dbReference type="SMART" id="SM00317">
    <property type="entry name" value="SET"/>
    <property type="match status" value="2"/>
</dbReference>
<dbReference type="PROSITE" id="PS50868">
    <property type="entry name" value="POST_SET"/>
    <property type="match status" value="1"/>
</dbReference>
<dbReference type="PANTHER" id="PTHR12350:SF19">
    <property type="entry name" value="SET DOMAIN-CONTAINING PROTEIN"/>
    <property type="match status" value="1"/>
</dbReference>
<reference evidence="7 8" key="1">
    <citation type="submission" date="2024-10" db="EMBL/GenBank/DDBJ databases">
        <title>Updated reference genomes for cyclostephanoid diatoms.</title>
        <authorList>
            <person name="Roberts W.R."/>
            <person name="Alverson A.J."/>
        </authorList>
    </citation>
    <scope>NUCLEOTIDE SEQUENCE [LARGE SCALE GENOMIC DNA]</scope>
    <source>
        <strain evidence="7 8">AJA232-27</strain>
    </source>
</reference>
<evidence type="ECO:0000313" key="8">
    <source>
        <dbReference type="Proteomes" id="UP001530293"/>
    </source>
</evidence>
<accession>A0ABD3LZV6</accession>
<dbReference type="PANTHER" id="PTHR12350">
    <property type="entry name" value="HISTONE-LYSINE N-METHYLTRANSFERASE-RELATED"/>
    <property type="match status" value="1"/>
</dbReference>
<feature type="compositionally biased region" description="Polar residues" evidence="4">
    <location>
        <begin position="47"/>
        <end position="63"/>
    </location>
</feature>
<dbReference type="Pfam" id="PF00856">
    <property type="entry name" value="SET"/>
    <property type="match status" value="2"/>
</dbReference>
<dbReference type="InterPro" id="IPR001214">
    <property type="entry name" value="SET_dom"/>
</dbReference>
<dbReference type="GO" id="GO:0032259">
    <property type="term" value="P:methylation"/>
    <property type="evidence" value="ECO:0007669"/>
    <property type="project" value="UniProtKB-KW"/>
</dbReference>
<dbReference type="InterPro" id="IPR046341">
    <property type="entry name" value="SET_dom_sf"/>
</dbReference>
<evidence type="ECO:0000256" key="4">
    <source>
        <dbReference type="SAM" id="MobiDB-lite"/>
    </source>
</evidence>